<evidence type="ECO:0000256" key="1">
    <source>
        <dbReference type="ARBA" id="ARBA00004429"/>
    </source>
</evidence>
<evidence type="ECO:0000256" key="2">
    <source>
        <dbReference type="ARBA" id="ARBA00022448"/>
    </source>
</evidence>
<dbReference type="PANTHER" id="PTHR32063">
    <property type="match status" value="1"/>
</dbReference>
<evidence type="ECO:0000256" key="3">
    <source>
        <dbReference type="ARBA" id="ARBA00022475"/>
    </source>
</evidence>
<keyword evidence="10" id="KW-1185">Reference proteome</keyword>
<dbReference type="Gene3D" id="3.30.2090.10">
    <property type="entry name" value="Multidrug efflux transporter AcrB TolC docking domain, DN and DC subdomains"/>
    <property type="match status" value="2"/>
</dbReference>
<dbReference type="Gene3D" id="1.20.1640.10">
    <property type="entry name" value="Multidrug efflux transporter AcrB transmembrane domain"/>
    <property type="match status" value="2"/>
</dbReference>
<feature type="transmembrane region" description="Helical" evidence="8">
    <location>
        <begin position="359"/>
        <end position="380"/>
    </location>
</feature>
<evidence type="ECO:0000256" key="4">
    <source>
        <dbReference type="ARBA" id="ARBA00022519"/>
    </source>
</evidence>
<dbReference type="GO" id="GO:0005886">
    <property type="term" value="C:plasma membrane"/>
    <property type="evidence" value="ECO:0007669"/>
    <property type="project" value="UniProtKB-SubCell"/>
</dbReference>
<evidence type="ECO:0000256" key="6">
    <source>
        <dbReference type="ARBA" id="ARBA00022989"/>
    </source>
</evidence>
<dbReference type="EMBL" id="VDUY01000003">
    <property type="protein sequence ID" value="TXL66261.1"/>
    <property type="molecule type" value="Genomic_DNA"/>
</dbReference>
<feature type="transmembrane region" description="Helical" evidence="8">
    <location>
        <begin position="430"/>
        <end position="450"/>
    </location>
</feature>
<feature type="transmembrane region" description="Helical" evidence="8">
    <location>
        <begin position="462"/>
        <end position="480"/>
    </location>
</feature>
<dbReference type="RefSeq" id="WP_147704172.1">
    <property type="nucleotide sequence ID" value="NZ_VDUY01000003.1"/>
</dbReference>
<evidence type="ECO:0000313" key="10">
    <source>
        <dbReference type="Proteomes" id="UP000321548"/>
    </source>
</evidence>
<feature type="transmembrane region" description="Helical" evidence="8">
    <location>
        <begin position="948"/>
        <end position="965"/>
    </location>
</feature>
<keyword evidence="7 8" id="KW-0472">Membrane</keyword>
<proteinExistence type="predicted"/>
<protein>
    <submittedName>
        <fullName evidence="9">Efflux RND transporter permease subunit</fullName>
    </submittedName>
</protein>
<evidence type="ECO:0000256" key="7">
    <source>
        <dbReference type="ARBA" id="ARBA00023136"/>
    </source>
</evidence>
<keyword evidence="3" id="KW-1003">Cell membrane</keyword>
<feature type="transmembrane region" description="Helical" evidence="8">
    <location>
        <begin position="900"/>
        <end position="927"/>
    </location>
</feature>
<feature type="transmembrane region" description="Helical" evidence="8">
    <location>
        <begin position="386"/>
        <end position="409"/>
    </location>
</feature>
<evidence type="ECO:0000256" key="5">
    <source>
        <dbReference type="ARBA" id="ARBA00022692"/>
    </source>
</evidence>
<dbReference type="InterPro" id="IPR001036">
    <property type="entry name" value="Acrflvin-R"/>
</dbReference>
<keyword evidence="4" id="KW-0997">Cell inner membrane</keyword>
<keyword evidence="6 8" id="KW-1133">Transmembrane helix</keyword>
<dbReference type="SUPFAM" id="SSF82714">
    <property type="entry name" value="Multidrug efflux transporter AcrB TolC docking domain, DN and DC subdomains"/>
    <property type="match status" value="2"/>
</dbReference>
<dbReference type="Pfam" id="PF00873">
    <property type="entry name" value="ACR_tran"/>
    <property type="match status" value="1"/>
</dbReference>
<evidence type="ECO:0000256" key="8">
    <source>
        <dbReference type="SAM" id="Phobius"/>
    </source>
</evidence>
<dbReference type="InterPro" id="IPR027463">
    <property type="entry name" value="AcrB_DN_DC_subdom"/>
</dbReference>
<dbReference type="PANTHER" id="PTHR32063:SF14">
    <property type="entry name" value="BLL4319 PROTEIN"/>
    <property type="match status" value="1"/>
</dbReference>
<dbReference type="SUPFAM" id="SSF82693">
    <property type="entry name" value="Multidrug efflux transporter AcrB pore domain, PN1, PN2, PC1 and PC2 subdomains"/>
    <property type="match status" value="3"/>
</dbReference>
<evidence type="ECO:0000313" key="9">
    <source>
        <dbReference type="EMBL" id="TXL66261.1"/>
    </source>
</evidence>
<dbReference type="Gene3D" id="3.30.70.1320">
    <property type="entry name" value="Multidrug efflux transporter AcrB pore domain like"/>
    <property type="match status" value="1"/>
</dbReference>
<feature type="transmembrane region" description="Helical" evidence="8">
    <location>
        <begin position="12"/>
        <end position="32"/>
    </location>
</feature>
<keyword evidence="2" id="KW-0813">Transport</keyword>
<name>A0A5C8NYW6_9BURK</name>
<feature type="transmembrane region" description="Helical" evidence="8">
    <location>
        <begin position="874"/>
        <end position="894"/>
    </location>
</feature>
<reference evidence="9 10" key="1">
    <citation type="submission" date="2019-06" db="EMBL/GenBank/DDBJ databases">
        <title>Quisquiliibacterium sp. nov., isolated from a maize field.</title>
        <authorList>
            <person name="Lin S.-Y."/>
            <person name="Tsai C.-F."/>
            <person name="Young C.-C."/>
        </authorList>
    </citation>
    <scope>NUCLEOTIDE SEQUENCE [LARGE SCALE GENOMIC DNA]</scope>
    <source>
        <strain evidence="9 10">CC-CFT501</strain>
    </source>
</reference>
<dbReference type="Gene3D" id="3.30.70.1430">
    <property type="entry name" value="Multidrug efflux transporter AcrB pore domain"/>
    <property type="match status" value="2"/>
</dbReference>
<accession>A0A5C8NYW6</accession>
<feature type="transmembrane region" description="Helical" evidence="8">
    <location>
        <begin position="331"/>
        <end position="352"/>
    </location>
</feature>
<dbReference type="SUPFAM" id="SSF82866">
    <property type="entry name" value="Multidrug efflux transporter AcrB transmembrane domain"/>
    <property type="match status" value="2"/>
</dbReference>
<organism evidence="9 10">
    <name type="scientific">Zeimonas arvi</name>
    <dbReference type="NCBI Taxonomy" id="2498847"/>
    <lineage>
        <taxon>Bacteria</taxon>
        <taxon>Pseudomonadati</taxon>
        <taxon>Pseudomonadota</taxon>
        <taxon>Betaproteobacteria</taxon>
        <taxon>Burkholderiales</taxon>
        <taxon>Burkholderiaceae</taxon>
        <taxon>Zeimonas</taxon>
    </lineage>
</organism>
<feature type="transmembrane region" description="Helical" evidence="8">
    <location>
        <begin position="526"/>
        <end position="545"/>
    </location>
</feature>
<feature type="transmembrane region" description="Helical" evidence="8">
    <location>
        <begin position="848"/>
        <end position="867"/>
    </location>
</feature>
<keyword evidence="5 8" id="KW-0812">Transmembrane</keyword>
<comment type="subcellular location">
    <subcellularLocation>
        <location evidence="1">Cell inner membrane</location>
        <topology evidence="1">Multi-pass membrane protein</topology>
    </subcellularLocation>
</comment>
<dbReference type="Proteomes" id="UP000321548">
    <property type="component" value="Unassembled WGS sequence"/>
</dbReference>
<gene>
    <name evidence="9" type="ORF">FHP08_09330</name>
</gene>
<sequence length="1025" mass="111054">MNLFEFFIKRRVFSTVLSLVIVLVGLVSYTRLTVREYPNIDQPIVSVRTNYLGASAEIIETQVSQVLEGSIAGIEGIEALTSSSEAELSRITVRFRLGTDPDVAASDVRDRVSRVRGRLPDEIEEPVIAKVEADAQAIIYIALTSDRAPTVEISDYADRYVRDRLQTLPGVAEVRIFGERRYAMRIWLDRARLAAYELTVQDIEDALRQQNAEVPSGRIEGPDTEFTVLSRTGLATPAQFREIVVKDAKGFAVRLGDVASVELGPQDERRITRYNGQQSVILGIVKQATANPLDISNEMRAVLPQLERDLPPGMNVAIAYDSSVFIDRSIAAVYTTIAEAVVLVVLVIFLFLRTVRATIIPLVTIPVSLIGAFALMQMLGFSINTLTLLSMVLAIGLVVDDAIVVLENIHRHIEEGMKPMKAAITGIREISGAVVAMTLTLAAVYAPVAFAPGRTGGLFAEFALTLAGAVVVSGFVALTLSPMMCSRLLKEHETHGRLYNALERLLVGITAAYRRVLATSLRMRPAVALVALLAAGASGLLFSTLKSELAPLEDRGVIFTSGNAPEGSTIDFTSRYIGQLEDLLDRVPEVANSFVIVGSRAVTELISFSRLVPWEERERTQMDIVESIRGGLSRIAGVRTSANNPGSFGQSARNRPIEFVIQTSDSYEKLDQYVSQVLAEAAAWPGLVNVDSDLRLNKPQVQVEVDRERVADTGASVLAVGRTLETLLGGRQVTRFNQNGEQYDVIVQVAPDERRTPGAIEDIYVRSRNGSMIQLSNLVRLEEGVAPKELNRFNQFRSATITANLAPGYSLGEGLAFLEQTVERILPPTVRYDYAGQSREFREAGSSLLFVFVLALVFIYLVLAAQFESFVDPLIILLTVPLSMAGALAALHLTGGTLNIYSQIGLITLIGLISKHGILIVQFANALQDSGRGKLEAVIDAAVLRLRPILMTTGAMVAGAIPLALAQGAGAASRQEIGWVIVGGMSLGTVLTLFVVPAAYTLLARDRSREAAAVASRSQAGAAAR</sequence>
<dbReference type="PRINTS" id="PR00702">
    <property type="entry name" value="ACRIFLAVINRP"/>
</dbReference>
<dbReference type="AlphaFoldDB" id="A0A5C8NYW6"/>
<dbReference type="Gene3D" id="3.30.70.1440">
    <property type="entry name" value="Multidrug efflux transporter AcrB pore domain"/>
    <property type="match status" value="1"/>
</dbReference>
<dbReference type="GO" id="GO:0042910">
    <property type="term" value="F:xenobiotic transmembrane transporter activity"/>
    <property type="evidence" value="ECO:0007669"/>
    <property type="project" value="TreeGrafter"/>
</dbReference>
<dbReference type="FunFam" id="1.20.1640.10:FF:000001">
    <property type="entry name" value="Efflux pump membrane transporter"/>
    <property type="match status" value="1"/>
</dbReference>
<feature type="transmembrane region" description="Helical" evidence="8">
    <location>
        <begin position="977"/>
        <end position="1003"/>
    </location>
</feature>
<comment type="caution">
    <text evidence="9">The sequence shown here is derived from an EMBL/GenBank/DDBJ whole genome shotgun (WGS) entry which is preliminary data.</text>
</comment>
<dbReference type="OrthoDB" id="9757904at2"/>